<keyword evidence="2" id="KW-0560">Oxidoreductase</keyword>
<dbReference type="GO" id="GO:0005737">
    <property type="term" value="C:cytoplasm"/>
    <property type="evidence" value="ECO:0007669"/>
    <property type="project" value="TreeGrafter"/>
</dbReference>
<comment type="similarity">
    <text evidence="1 3">Belongs to the short-chain dehydrogenases/reductases (SDR) family.</text>
</comment>
<dbReference type="PRINTS" id="PR00080">
    <property type="entry name" value="SDRFAMILY"/>
</dbReference>
<dbReference type="Pfam" id="PF00106">
    <property type="entry name" value="adh_short"/>
    <property type="match status" value="1"/>
</dbReference>
<name>A0AAD5K5Q3_9FUNG</name>
<dbReference type="AlphaFoldDB" id="A0AAD5K5Q3"/>
<dbReference type="PRINTS" id="PR00081">
    <property type="entry name" value="GDHRDH"/>
</dbReference>
<evidence type="ECO:0000313" key="5">
    <source>
        <dbReference type="Proteomes" id="UP001209540"/>
    </source>
</evidence>
<reference evidence="4" key="1">
    <citation type="journal article" date="2022" name="IScience">
        <title>Evolution of zygomycete secretomes and the origins of terrestrial fungal ecologies.</title>
        <authorList>
            <person name="Chang Y."/>
            <person name="Wang Y."/>
            <person name="Mondo S."/>
            <person name="Ahrendt S."/>
            <person name="Andreopoulos W."/>
            <person name="Barry K."/>
            <person name="Beard J."/>
            <person name="Benny G.L."/>
            <person name="Blankenship S."/>
            <person name="Bonito G."/>
            <person name="Cuomo C."/>
            <person name="Desiro A."/>
            <person name="Gervers K.A."/>
            <person name="Hundley H."/>
            <person name="Kuo A."/>
            <person name="LaButti K."/>
            <person name="Lang B.F."/>
            <person name="Lipzen A."/>
            <person name="O'Donnell K."/>
            <person name="Pangilinan J."/>
            <person name="Reynolds N."/>
            <person name="Sandor L."/>
            <person name="Smith M.E."/>
            <person name="Tsang A."/>
            <person name="Grigoriev I.V."/>
            <person name="Stajich J.E."/>
            <person name="Spatafora J.W."/>
        </authorList>
    </citation>
    <scope>NUCLEOTIDE SEQUENCE</scope>
    <source>
        <strain evidence="4">RSA 2281</strain>
    </source>
</reference>
<organism evidence="4 5">
    <name type="scientific">Phascolomyces articulosus</name>
    <dbReference type="NCBI Taxonomy" id="60185"/>
    <lineage>
        <taxon>Eukaryota</taxon>
        <taxon>Fungi</taxon>
        <taxon>Fungi incertae sedis</taxon>
        <taxon>Mucoromycota</taxon>
        <taxon>Mucoromycotina</taxon>
        <taxon>Mucoromycetes</taxon>
        <taxon>Mucorales</taxon>
        <taxon>Lichtheimiaceae</taxon>
        <taxon>Phascolomyces</taxon>
    </lineage>
</organism>
<evidence type="ECO:0000256" key="2">
    <source>
        <dbReference type="ARBA" id="ARBA00023002"/>
    </source>
</evidence>
<dbReference type="Proteomes" id="UP001209540">
    <property type="component" value="Unassembled WGS sequence"/>
</dbReference>
<evidence type="ECO:0000313" key="4">
    <source>
        <dbReference type="EMBL" id="KAI9270598.1"/>
    </source>
</evidence>
<protein>
    <submittedName>
        <fullName evidence="4">Uncharacterized protein</fullName>
    </submittedName>
</protein>
<evidence type="ECO:0000256" key="1">
    <source>
        <dbReference type="ARBA" id="ARBA00006484"/>
    </source>
</evidence>
<gene>
    <name evidence="4" type="ORF">BDA99DRAFT_602877</name>
</gene>
<keyword evidence="5" id="KW-1185">Reference proteome</keyword>
<dbReference type="EMBL" id="JAIXMP010000007">
    <property type="protein sequence ID" value="KAI9270598.1"/>
    <property type="molecule type" value="Genomic_DNA"/>
</dbReference>
<dbReference type="SUPFAM" id="SSF51735">
    <property type="entry name" value="NAD(P)-binding Rossmann-fold domains"/>
    <property type="match status" value="1"/>
</dbReference>
<dbReference type="InterPro" id="IPR036291">
    <property type="entry name" value="NAD(P)-bd_dom_sf"/>
</dbReference>
<dbReference type="InterPro" id="IPR002347">
    <property type="entry name" value="SDR_fam"/>
</dbReference>
<comment type="caution">
    <text evidence="4">The sequence shown here is derived from an EMBL/GenBank/DDBJ whole genome shotgun (WGS) entry which is preliminary data.</text>
</comment>
<dbReference type="PANTHER" id="PTHR44229:SF4">
    <property type="entry name" value="15-HYDROXYPROSTAGLANDIN DEHYDROGENASE [NAD(+)]"/>
    <property type="match status" value="1"/>
</dbReference>
<accession>A0AAD5K5Q3</accession>
<dbReference type="GO" id="GO:0016616">
    <property type="term" value="F:oxidoreductase activity, acting on the CH-OH group of donors, NAD or NADP as acceptor"/>
    <property type="evidence" value="ECO:0007669"/>
    <property type="project" value="TreeGrafter"/>
</dbReference>
<dbReference type="Gene3D" id="3.40.50.720">
    <property type="entry name" value="NAD(P)-binding Rossmann-like Domain"/>
    <property type="match status" value="1"/>
</dbReference>
<evidence type="ECO:0000256" key="3">
    <source>
        <dbReference type="RuleBase" id="RU000363"/>
    </source>
</evidence>
<sequence length="296" mass="31751">MAKTLEGKVAVITGAARNIGKHVAAEMIERGAKVVIGDILDAEGEATVKEFNEKAGTKVAAYIHTDVTQYADNKALFALAEKEFGGVDIAFLNAGIGSNANTMFLPLDDALDDRMLDINTTAVIKGSKVAILHMAKRGGGVIVNTASVAGFLCSPAVGNYTASKHGVVGWTRSNAIFEHVCGVRMNAICPYWVETELAGDLGNSVHKDPFATMVAKSPRTKVETVVEAVLTLVEDKSRNAQCLLALPGNVIRPQEPIPTYPEILDENYQSVASTYVQETIPFYKERLAEALEREGI</sequence>
<proteinExistence type="inferred from homology"/>
<reference evidence="4" key="2">
    <citation type="submission" date="2023-02" db="EMBL/GenBank/DDBJ databases">
        <authorList>
            <consortium name="DOE Joint Genome Institute"/>
            <person name="Mondo S.J."/>
            <person name="Chang Y."/>
            <person name="Wang Y."/>
            <person name="Ahrendt S."/>
            <person name="Andreopoulos W."/>
            <person name="Barry K."/>
            <person name="Beard J."/>
            <person name="Benny G.L."/>
            <person name="Blankenship S."/>
            <person name="Bonito G."/>
            <person name="Cuomo C."/>
            <person name="Desiro A."/>
            <person name="Gervers K.A."/>
            <person name="Hundley H."/>
            <person name="Kuo A."/>
            <person name="LaButti K."/>
            <person name="Lang B.F."/>
            <person name="Lipzen A."/>
            <person name="O'Donnell K."/>
            <person name="Pangilinan J."/>
            <person name="Reynolds N."/>
            <person name="Sandor L."/>
            <person name="Smith M.W."/>
            <person name="Tsang A."/>
            <person name="Grigoriev I.V."/>
            <person name="Stajich J.E."/>
            <person name="Spatafora J.W."/>
        </authorList>
    </citation>
    <scope>NUCLEOTIDE SEQUENCE</scope>
    <source>
        <strain evidence="4">RSA 2281</strain>
    </source>
</reference>
<dbReference type="PANTHER" id="PTHR44229">
    <property type="entry name" value="15-HYDROXYPROSTAGLANDIN DEHYDROGENASE [NAD(+)]"/>
    <property type="match status" value="1"/>
</dbReference>